<evidence type="ECO:0000313" key="1">
    <source>
        <dbReference type="EMBL" id="ACG49041.1"/>
    </source>
</evidence>
<dbReference type="EMBL" id="EU976923">
    <property type="protein sequence ID" value="ACG49041.1"/>
    <property type="molecule type" value="mRNA"/>
</dbReference>
<dbReference type="HOGENOM" id="CLU_2267685_0_0_1"/>
<reference evidence="1" key="1">
    <citation type="journal article" date="2009" name="Plant Mol. Biol.">
        <title>Insights into corn genes derived from large-scale cDNA sequencing.</title>
        <authorList>
            <person name="Alexandrov N.N."/>
            <person name="Brover V.V."/>
            <person name="Freidin S."/>
            <person name="Troukhan M.E."/>
            <person name="Tatarinova T.V."/>
            <person name="Zhang H."/>
            <person name="Swaller T.J."/>
            <person name="Lu Y.P."/>
            <person name="Bouck J."/>
            <person name="Flavell R.B."/>
            <person name="Feldmann K.A."/>
        </authorList>
    </citation>
    <scope>NUCLEOTIDE SEQUENCE</scope>
</reference>
<evidence type="ECO:0000313" key="3">
    <source>
        <dbReference type="EMBL" id="ONM26886.1"/>
    </source>
</evidence>
<name>B6UI58_MAIZE</name>
<reference evidence="4" key="5">
    <citation type="submission" date="2021-05" db="UniProtKB">
        <authorList>
            <consortium name="EnsemblPlants"/>
        </authorList>
    </citation>
    <scope>IDENTIFICATION</scope>
    <source>
        <strain evidence="4">cv. B73</strain>
    </source>
</reference>
<reference evidence="3 5" key="3">
    <citation type="submission" date="2015-12" db="EMBL/GenBank/DDBJ databases">
        <title>Update maize B73 reference genome by single molecule sequencing technologies.</title>
        <authorList>
            <consortium name="Maize Genome Sequencing Project"/>
            <person name="Ware D."/>
        </authorList>
    </citation>
    <scope>NUCLEOTIDE SEQUENCE [LARGE SCALE GENOMIC DNA]</scope>
    <source>
        <strain evidence="5">cv. B73</strain>
        <tissue evidence="3">Seedling</tissue>
    </source>
</reference>
<dbReference type="ExpressionAtlas" id="B6UI58">
    <property type="expression patterns" value="baseline and differential"/>
</dbReference>
<organism evidence="1">
    <name type="scientific">Zea mays</name>
    <name type="common">Maize</name>
    <dbReference type="NCBI Taxonomy" id="4577"/>
    <lineage>
        <taxon>Eukaryota</taxon>
        <taxon>Viridiplantae</taxon>
        <taxon>Streptophyta</taxon>
        <taxon>Embryophyta</taxon>
        <taxon>Tracheophyta</taxon>
        <taxon>Spermatophyta</taxon>
        <taxon>Magnoliopsida</taxon>
        <taxon>Liliopsida</taxon>
        <taxon>Poales</taxon>
        <taxon>Poaceae</taxon>
        <taxon>PACMAD clade</taxon>
        <taxon>Panicoideae</taxon>
        <taxon>Andropogonodae</taxon>
        <taxon>Andropogoneae</taxon>
        <taxon>Tripsacinae</taxon>
        <taxon>Zea</taxon>
    </lineage>
</organism>
<keyword evidence="5" id="KW-1185">Reference proteome</keyword>
<evidence type="ECO:0000313" key="4">
    <source>
        <dbReference type="EnsemblPlants" id="Zm00001eb113810_P001"/>
    </source>
</evidence>
<evidence type="ECO:0000313" key="5">
    <source>
        <dbReference type="Proteomes" id="UP000007305"/>
    </source>
</evidence>
<dbReference type="Gramene" id="Zm00001eb113810_T001">
    <property type="protein sequence ID" value="Zm00001eb113810_P001"/>
    <property type="gene ID" value="Zm00001eb113810"/>
</dbReference>
<dbReference type="RefSeq" id="NP_001145647.1">
    <property type="nucleotide sequence ID" value="NM_001152175.3"/>
</dbReference>
<protein>
    <submittedName>
        <fullName evidence="1 4">Uncharacterized protein</fullName>
    </submittedName>
</protein>
<dbReference type="EnsemblPlants" id="Zm00001eb113810_T001">
    <property type="protein sequence ID" value="Zm00001eb113810_P001"/>
    <property type="gene ID" value="Zm00001eb113810"/>
</dbReference>
<dbReference type="KEGG" id="zma:100279135"/>
<dbReference type="IntAct" id="B6UI58">
    <property type="interactions" value="1"/>
</dbReference>
<dbReference type="Proteomes" id="UP000007305">
    <property type="component" value="Chromosome 2"/>
</dbReference>
<dbReference type="GeneID" id="100279135"/>
<dbReference type="EMBL" id="BT069571">
    <property type="protein sequence ID" value="ACN36468.1"/>
    <property type="molecule type" value="mRNA"/>
</dbReference>
<reference evidence="2" key="2">
    <citation type="journal article" date="2009" name="PLoS Genet.">
        <title>Sequencing, mapping, and analysis of 27,455 maize full-length cDNAs.</title>
        <authorList>
            <person name="Soderlund C."/>
            <person name="Descour A."/>
            <person name="Kudrna D."/>
            <person name="Bomhoff M."/>
            <person name="Boyd L."/>
            <person name="Currie J."/>
            <person name="Angelova A."/>
            <person name="Collura K."/>
            <person name="Wissotski M."/>
            <person name="Ashley E."/>
            <person name="Morrow D."/>
            <person name="Fernandes J."/>
            <person name="Walbot V."/>
            <person name="Yu Y."/>
        </authorList>
    </citation>
    <scope>NUCLEOTIDE SEQUENCE</scope>
    <source>
        <strain evidence="2">B73</strain>
    </source>
</reference>
<dbReference type="EMBL" id="CM007648">
    <property type="protein sequence ID" value="ONM26886.1"/>
    <property type="molecule type" value="Genomic_DNA"/>
</dbReference>
<evidence type="ECO:0000313" key="2">
    <source>
        <dbReference type="EMBL" id="ACN36468.1"/>
    </source>
</evidence>
<proteinExistence type="evidence at transcript level"/>
<dbReference type="AlphaFoldDB" id="B6UI58"/>
<accession>B6UI58</accession>
<reference evidence="4" key="4">
    <citation type="submission" date="2019-07" db="EMBL/GenBank/DDBJ databases">
        <authorList>
            <person name="Seetharam A."/>
            <person name="Woodhouse M."/>
            <person name="Cannon E."/>
        </authorList>
    </citation>
    <scope>NUCLEOTIDE SEQUENCE [LARGE SCALE GENOMIC DNA]</scope>
    <source>
        <strain evidence="4">cv. B73</strain>
    </source>
</reference>
<sequence length="104" mass="11227">MALLFKKSPTNITDLIIASLLVLLFIMASMSPSFQVHVKGDDGHQHEGSLELAQQLRTTTCIAVKGGICFQKKCQGICESNGFNAATAFCYKPPGLHLPQCCCP</sequence>
<dbReference type="PaxDb" id="4577-GRMZM5G812796_P01"/>
<gene>
    <name evidence="4" type="primary">LOC100279135</name>
    <name evidence="3" type="ORF">ZEAMMB73_Zm00001d007447</name>
</gene>